<evidence type="ECO:0008006" key="3">
    <source>
        <dbReference type="Google" id="ProtNLM"/>
    </source>
</evidence>
<name>T0PU48_SAPDV</name>
<dbReference type="InParanoid" id="T0PU48"/>
<protein>
    <recommendedName>
        <fullName evidence="3">Phospholipid scramblase</fullName>
    </recommendedName>
</protein>
<dbReference type="EMBL" id="JH767256">
    <property type="protein sequence ID" value="EQC25776.1"/>
    <property type="molecule type" value="Genomic_DNA"/>
</dbReference>
<dbReference type="OrthoDB" id="444338at2759"/>
<keyword evidence="2" id="KW-1185">Reference proteome</keyword>
<dbReference type="eggNOG" id="ENOG502S2KD">
    <property type="taxonomic scope" value="Eukaryota"/>
</dbReference>
<evidence type="ECO:0000313" key="2">
    <source>
        <dbReference type="Proteomes" id="UP000030762"/>
    </source>
</evidence>
<dbReference type="GeneID" id="19957099"/>
<organism evidence="1 2">
    <name type="scientific">Saprolegnia diclina (strain VS20)</name>
    <dbReference type="NCBI Taxonomy" id="1156394"/>
    <lineage>
        <taxon>Eukaryota</taxon>
        <taxon>Sar</taxon>
        <taxon>Stramenopiles</taxon>
        <taxon>Oomycota</taxon>
        <taxon>Saprolegniomycetes</taxon>
        <taxon>Saprolegniales</taxon>
        <taxon>Saprolegniaceae</taxon>
        <taxon>Saprolegnia</taxon>
    </lineage>
</organism>
<sequence>MEEVPLQPIDVSLATSRGVVVHQRFENEDQQPLPYAPQVTYRVSRLPEDKLVRSDVSDAGWTPTSAEIDKLDKFLLLREESSLGLHILLALFGCHTLWPLTLHFVLDGTSNDVFVARRPFQMSGFYGCPMRMDVDAVRGSELVRIGCAREYFSPYGAKCYVLCCLCTTYTDIDRCDGDAIATRYTVRTNLCCCGRVNNCCGGTPGKRDAIYDILAAGGNTVSHLHLVGGEWSRAFVLEFPPDSTAEDRVVTALFQIQTAFFEPGPT</sequence>
<dbReference type="VEuPathDB" id="FungiDB:SDRG_16372"/>
<dbReference type="Proteomes" id="UP000030762">
    <property type="component" value="Unassembled WGS sequence"/>
</dbReference>
<dbReference type="AlphaFoldDB" id="T0PU48"/>
<gene>
    <name evidence="1" type="ORF">SDRG_16372</name>
</gene>
<dbReference type="RefSeq" id="XP_008620801.1">
    <property type="nucleotide sequence ID" value="XM_008622579.1"/>
</dbReference>
<proteinExistence type="predicted"/>
<reference evidence="1 2" key="1">
    <citation type="submission" date="2012-04" db="EMBL/GenBank/DDBJ databases">
        <title>The Genome Sequence of Saprolegnia declina VS20.</title>
        <authorList>
            <consortium name="The Broad Institute Genome Sequencing Platform"/>
            <person name="Russ C."/>
            <person name="Nusbaum C."/>
            <person name="Tyler B."/>
            <person name="van West P."/>
            <person name="Dieguez-Uribeondo J."/>
            <person name="de Bruijn I."/>
            <person name="Tripathy S."/>
            <person name="Jiang R."/>
            <person name="Young S.K."/>
            <person name="Zeng Q."/>
            <person name="Gargeya S."/>
            <person name="Fitzgerald M."/>
            <person name="Haas B."/>
            <person name="Abouelleil A."/>
            <person name="Alvarado L."/>
            <person name="Arachchi H.M."/>
            <person name="Berlin A."/>
            <person name="Chapman S.B."/>
            <person name="Goldberg J."/>
            <person name="Griggs A."/>
            <person name="Gujja S."/>
            <person name="Hansen M."/>
            <person name="Howarth C."/>
            <person name="Imamovic A."/>
            <person name="Larimer J."/>
            <person name="McCowen C."/>
            <person name="Montmayeur A."/>
            <person name="Murphy C."/>
            <person name="Neiman D."/>
            <person name="Pearson M."/>
            <person name="Priest M."/>
            <person name="Roberts A."/>
            <person name="Saif S."/>
            <person name="Shea T."/>
            <person name="Sisk P."/>
            <person name="Sykes S."/>
            <person name="Wortman J."/>
            <person name="Nusbaum C."/>
            <person name="Birren B."/>
        </authorList>
    </citation>
    <scope>NUCLEOTIDE SEQUENCE [LARGE SCALE GENOMIC DNA]</scope>
    <source>
        <strain evidence="1 2">VS20</strain>
    </source>
</reference>
<accession>T0PU48</accession>
<evidence type="ECO:0000313" key="1">
    <source>
        <dbReference type="EMBL" id="EQC25776.1"/>
    </source>
</evidence>